<dbReference type="EMBL" id="CAKOFQ010006767">
    <property type="protein sequence ID" value="CAH1969936.1"/>
    <property type="molecule type" value="Genomic_DNA"/>
</dbReference>
<gene>
    <name evidence="2" type="ORF">ACAOBT_LOCUS8643</name>
</gene>
<dbReference type="InterPro" id="IPR036691">
    <property type="entry name" value="Endo/exonu/phosph_ase_sf"/>
</dbReference>
<dbReference type="Proteomes" id="UP001152888">
    <property type="component" value="Unassembled WGS sequence"/>
</dbReference>
<evidence type="ECO:0000259" key="1">
    <source>
        <dbReference type="Pfam" id="PF25298"/>
    </source>
</evidence>
<feature type="domain" description="FP protein C-terminal" evidence="1">
    <location>
        <begin position="167"/>
        <end position="193"/>
    </location>
</feature>
<proteinExistence type="predicted"/>
<dbReference type="PANTHER" id="PTHR33395:SF22">
    <property type="entry name" value="REVERSE TRANSCRIPTASE DOMAIN-CONTAINING PROTEIN"/>
    <property type="match status" value="1"/>
</dbReference>
<dbReference type="GO" id="GO:0031012">
    <property type="term" value="C:extracellular matrix"/>
    <property type="evidence" value="ECO:0007669"/>
    <property type="project" value="TreeGrafter"/>
</dbReference>
<protein>
    <recommendedName>
        <fullName evidence="1">FP protein C-terminal domain-containing protein</fullName>
    </recommendedName>
</protein>
<evidence type="ECO:0000313" key="3">
    <source>
        <dbReference type="Proteomes" id="UP001152888"/>
    </source>
</evidence>
<comment type="caution">
    <text evidence="2">The sequence shown here is derived from an EMBL/GenBank/DDBJ whole genome shotgun (WGS) entry which is preliminary data.</text>
</comment>
<name>A0A9P0KFS9_ACAOB</name>
<dbReference type="PANTHER" id="PTHR33395">
    <property type="entry name" value="TRANSCRIPTASE, PUTATIVE-RELATED-RELATED"/>
    <property type="match status" value="1"/>
</dbReference>
<keyword evidence="3" id="KW-1185">Reference proteome</keyword>
<dbReference type="Gene3D" id="3.60.10.10">
    <property type="entry name" value="Endonuclease/exonuclease/phosphatase"/>
    <property type="match status" value="1"/>
</dbReference>
<evidence type="ECO:0000313" key="2">
    <source>
        <dbReference type="EMBL" id="CAH1969936.1"/>
    </source>
</evidence>
<dbReference type="GO" id="GO:0061343">
    <property type="term" value="P:cell adhesion involved in heart morphogenesis"/>
    <property type="evidence" value="ECO:0007669"/>
    <property type="project" value="TreeGrafter"/>
</dbReference>
<dbReference type="SUPFAM" id="SSF56219">
    <property type="entry name" value="DNase I-like"/>
    <property type="match status" value="1"/>
</dbReference>
<dbReference type="InterPro" id="IPR057251">
    <property type="entry name" value="FP_C"/>
</dbReference>
<dbReference type="OrthoDB" id="6761697at2759"/>
<dbReference type="Pfam" id="PF25298">
    <property type="entry name" value="Baculo_FP_2nd"/>
    <property type="match status" value="1"/>
</dbReference>
<dbReference type="AlphaFoldDB" id="A0A9P0KFS9"/>
<dbReference type="GO" id="GO:0007508">
    <property type="term" value="P:larval heart development"/>
    <property type="evidence" value="ECO:0007669"/>
    <property type="project" value="TreeGrafter"/>
</dbReference>
<reference evidence="2" key="1">
    <citation type="submission" date="2022-03" db="EMBL/GenBank/DDBJ databases">
        <authorList>
            <person name="Sayadi A."/>
        </authorList>
    </citation>
    <scope>NUCLEOTIDE SEQUENCE</scope>
</reference>
<accession>A0A9P0KFS9</accession>
<organism evidence="2 3">
    <name type="scientific">Acanthoscelides obtectus</name>
    <name type="common">Bean weevil</name>
    <name type="synonym">Bruchus obtectus</name>
    <dbReference type="NCBI Taxonomy" id="200917"/>
    <lineage>
        <taxon>Eukaryota</taxon>
        <taxon>Metazoa</taxon>
        <taxon>Ecdysozoa</taxon>
        <taxon>Arthropoda</taxon>
        <taxon>Hexapoda</taxon>
        <taxon>Insecta</taxon>
        <taxon>Pterygota</taxon>
        <taxon>Neoptera</taxon>
        <taxon>Endopterygota</taxon>
        <taxon>Coleoptera</taxon>
        <taxon>Polyphaga</taxon>
        <taxon>Cucujiformia</taxon>
        <taxon>Chrysomeloidea</taxon>
        <taxon>Chrysomelidae</taxon>
        <taxon>Bruchinae</taxon>
        <taxon>Bruchini</taxon>
        <taxon>Acanthoscelides</taxon>
    </lineage>
</organism>
<sequence length="427" mass="49053">MQELIAEIRQQQGQQISLIITETFCSDKVSDFEEHLSKFDHYIKKTEKLQEENGALKLEVSSLKVRVNNLDQISRLNNIEIQGVPEKQNVNYKVQLDKVKYIHRVPTSKDSVNKMKNIIVRFISRKDRDDILITAKAKRLQRERGSPKMVIQGVSDQLYIKEHLIIENKVLYKEARAFAKENRFKYVWCKNGKYQGLRSNSNQFYHNIYATNHDVICLTETWLKDGICDSELFNERYSIFSRDRASYASQKKDGGGVLIAVNTSLSSRRCPQLESGAADVWIVIDGKNDDKLYVCCVYLPPNDAYAYASFVSSLESNKRLFHQHNVLMVGEFNLPTVSCSLVHDNTFLEPLQVDEKSSSLIDMFSLLELMQLNSIHNFNNKLLDLILSNKDLVKDVSRADDSFVEEDDHPVISFVGIWINSGVVVHS</sequence>